<dbReference type="RefSeq" id="WP_073152702.1">
    <property type="nucleotide sequence ID" value="NZ_FQYY01000008.1"/>
</dbReference>
<dbReference type="InterPro" id="IPR019004">
    <property type="entry name" value="YqeY/Aim41"/>
</dbReference>
<dbReference type="OrthoDB" id="9788127at2"/>
<proteinExistence type="predicted"/>
<dbReference type="InterPro" id="IPR042184">
    <property type="entry name" value="YqeY/Aim41_N"/>
</dbReference>
<dbReference type="Gene3D" id="1.10.1510.10">
    <property type="entry name" value="Uncharacterised protein YqeY/AIM41 PF09424, N-terminal domain"/>
    <property type="match status" value="1"/>
</dbReference>
<evidence type="ECO:0000313" key="2">
    <source>
        <dbReference type="Proteomes" id="UP000184225"/>
    </source>
</evidence>
<dbReference type="Pfam" id="PF09424">
    <property type="entry name" value="YqeY"/>
    <property type="match status" value="1"/>
</dbReference>
<organism evidence="1 2">
    <name type="scientific">Mesonia phycicola</name>
    <dbReference type="NCBI Taxonomy" id="579105"/>
    <lineage>
        <taxon>Bacteria</taxon>
        <taxon>Pseudomonadati</taxon>
        <taxon>Bacteroidota</taxon>
        <taxon>Flavobacteriia</taxon>
        <taxon>Flavobacteriales</taxon>
        <taxon>Flavobacteriaceae</taxon>
        <taxon>Mesonia</taxon>
    </lineage>
</organism>
<dbReference type="PANTHER" id="PTHR28055">
    <property type="entry name" value="ALTERED INHERITANCE OF MITOCHONDRIA PROTEIN 41, MITOCHONDRIAL"/>
    <property type="match status" value="1"/>
</dbReference>
<dbReference type="STRING" id="579105.SAMN04488096_108148"/>
<protein>
    <recommendedName>
        <fullName evidence="3">Glutamyl-tRNA amidotransferase</fullName>
    </recommendedName>
</protein>
<dbReference type="PANTHER" id="PTHR28055:SF1">
    <property type="entry name" value="ALTERED INHERITANCE OF MITOCHONDRIA PROTEIN 41, MITOCHONDRIAL"/>
    <property type="match status" value="1"/>
</dbReference>
<dbReference type="InterPro" id="IPR003789">
    <property type="entry name" value="Asn/Gln_tRNA_amidoTrase-B-like"/>
</dbReference>
<evidence type="ECO:0008006" key="3">
    <source>
        <dbReference type="Google" id="ProtNLM"/>
    </source>
</evidence>
<keyword evidence="2" id="KW-1185">Reference proteome</keyword>
<sequence length="149" mass="16362">MSLEKDVMTQMKAAMKAKDAAALEALRAVKSSILLAKTDNNQQDLSEEQEIKIVQKLVKQRKDSAVLYREQDRVDLAEPEEKQAEVIAQFLPAQLSEAEIEAKVEEIISKTGAEGMKDMGKVMGLASQELAGKADGKTISMVVKKKLSN</sequence>
<dbReference type="Gene3D" id="1.10.10.410">
    <property type="match status" value="1"/>
</dbReference>
<dbReference type="Proteomes" id="UP000184225">
    <property type="component" value="Unassembled WGS sequence"/>
</dbReference>
<gene>
    <name evidence="1" type="ORF">SAMN04488096_108148</name>
</gene>
<dbReference type="AlphaFoldDB" id="A0A1M6GPM0"/>
<dbReference type="InterPro" id="IPR023168">
    <property type="entry name" value="GatB_Yqey_C_2"/>
</dbReference>
<reference evidence="1 2" key="1">
    <citation type="submission" date="2016-11" db="EMBL/GenBank/DDBJ databases">
        <authorList>
            <person name="Jaros S."/>
            <person name="Januszkiewicz K."/>
            <person name="Wedrychowicz H."/>
        </authorList>
    </citation>
    <scope>NUCLEOTIDE SEQUENCE [LARGE SCALE GENOMIC DNA]</scope>
    <source>
        <strain evidence="1 2">DSM 21425</strain>
    </source>
</reference>
<dbReference type="GO" id="GO:0016884">
    <property type="term" value="F:carbon-nitrogen ligase activity, with glutamine as amido-N-donor"/>
    <property type="evidence" value="ECO:0007669"/>
    <property type="project" value="InterPro"/>
</dbReference>
<evidence type="ECO:0000313" key="1">
    <source>
        <dbReference type="EMBL" id="SHJ11884.1"/>
    </source>
</evidence>
<accession>A0A1M6GPM0</accession>
<name>A0A1M6GPM0_9FLAO</name>
<dbReference type="SUPFAM" id="SSF89095">
    <property type="entry name" value="GatB/YqeY motif"/>
    <property type="match status" value="1"/>
</dbReference>
<dbReference type="EMBL" id="FQYY01000008">
    <property type="protein sequence ID" value="SHJ11884.1"/>
    <property type="molecule type" value="Genomic_DNA"/>
</dbReference>